<accession>W6QDG0</accession>
<dbReference type="OrthoDB" id="426293at2759"/>
<sequence length="110" mass="11945">MIICFLITEPILIVDVILNSTPLSYAVEHASLPLVSLLLNRGGDITEGQVLHHAVSRNSDAVELPKLLLLDQRYHVSMPSAFLGHEFLSGGNCSAQGSISLQIRCHPFPS</sequence>
<dbReference type="PROSITE" id="PS50297">
    <property type="entry name" value="ANK_REP_REGION"/>
    <property type="match status" value="1"/>
</dbReference>
<dbReference type="SUPFAM" id="SSF48403">
    <property type="entry name" value="Ankyrin repeat"/>
    <property type="match status" value="1"/>
</dbReference>
<dbReference type="Proteomes" id="UP000030686">
    <property type="component" value="Unassembled WGS sequence"/>
</dbReference>
<dbReference type="Gene3D" id="1.25.40.20">
    <property type="entry name" value="Ankyrin repeat-containing domain"/>
    <property type="match status" value="1"/>
</dbReference>
<feature type="repeat" description="ANK" evidence="1">
    <location>
        <begin position="18"/>
        <end position="50"/>
    </location>
</feature>
<evidence type="ECO:0000256" key="1">
    <source>
        <dbReference type="PROSITE-ProRule" id="PRU00023"/>
    </source>
</evidence>
<dbReference type="STRING" id="1365484.W6QDG0"/>
<protein>
    <submittedName>
        <fullName evidence="2">Ankyrin repeat-containing domain</fullName>
    </submittedName>
</protein>
<reference evidence="2" key="1">
    <citation type="journal article" date="2014" name="Nat. Commun.">
        <title>Multiple recent horizontal transfers of a large genomic region in cheese making fungi.</title>
        <authorList>
            <person name="Cheeseman K."/>
            <person name="Ropars J."/>
            <person name="Renault P."/>
            <person name="Dupont J."/>
            <person name="Gouzy J."/>
            <person name="Branca A."/>
            <person name="Abraham A.L."/>
            <person name="Ceppi M."/>
            <person name="Conseiller E."/>
            <person name="Debuchy R."/>
            <person name="Malagnac F."/>
            <person name="Goarin A."/>
            <person name="Silar P."/>
            <person name="Lacoste S."/>
            <person name="Sallet E."/>
            <person name="Bensimon A."/>
            <person name="Giraud T."/>
            <person name="Brygoo Y."/>
        </authorList>
    </citation>
    <scope>NUCLEOTIDE SEQUENCE [LARGE SCALE GENOMIC DNA]</scope>
    <source>
        <strain evidence="2">FM164</strain>
    </source>
</reference>
<keyword evidence="3" id="KW-1185">Reference proteome</keyword>
<evidence type="ECO:0000313" key="3">
    <source>
        <dbReference type="Proteomes" id="UP000030686"/>
    </source>
</evidence>
<proteinExistence type="predicted"/>
<keyword evidence="1" id="KW-0040">ANK repeat</keyword>
<evidence type="ECO:0000313" key="2">
    <source>
        <dbReference type="EMBL" id="CDM34101.1"/>
    </source>
</evidence>
<dbReference type="Pfam" id="PF13606">
    <property type="entry name" value="Ank_3"/>
    <property type="match status" value="1"/>
</dbReference>
<name>W6QDG0_PENRF</name>
<dbReference type="InterPro" id="IPR002110">
    <property type="entry name" value="Ankyrin_rpt"/>
</dbReference>
<dbReference type="PROSITE" id="PS50088">
    <property type="entry name" value="ANK_REPEAT"/>
    <property type="match status" value="1"/>
</dbReference>
<organism evidence="2 3">
    <name type="scientific">Penicillium roqueforti (strain FM164)</name>
    <dbReference type="NCBI Taxonomy" id="1365484"/>
    <lineage>
        <taxon>Eukaryota</taxon>
        <taxon>Fungi</taxon>
        <taxon>Dikarya</taxon>
        <taxon>Ascomycota</taxon>
        <taxon>Pezizomycotina</taxon>
        <taxon>Eurotiomycetes</taxon>
        <taxon>Eurotiomycetidae</taxon>
        <taxon>Eurotiales</taxon>
        <taxon>Aspergillaceae</taxon>
        <taxon>Penicillium</taxon>
    </lineage>
</organism>
<gene>
    <name evidence="2" type="ORF">PROQFM164_S03g000825</name>
</gene>
<dbReference type="EMBL" id="HG792017">
    <property type="protein sequence ID" value="CDM34101.1"/>
    <property type="molecule type" value="Genomic_DNA"/>
</dbReference>
<dbReference type="AlphaFoldDB" id="W6QDG0"/>
<dbReference type="InterPro" id="IPR036770">
    <property type="entry name" value="Ankyrin_rpt-contain_sf"/>
</dbReference>